<dbReference type="PANTHER" id="PTHR31662">
    <property type="entry name" value="BNAANNG10740D PROTEIN-RELATED"/>
    <property type="match status" value="1"/>
</dbReference>
<protein>
    <recommendedName>
        <fullName evidence="3">Glabrous enhancer-binding protein-like DBD domain-containing protein</fullName>
    </recommendedName>
</protein>
<sequence length="355" mass="40748">MGRKRPPIVEPPPVSSSEVEEEEHEEEAAFLDNDAVHEDDEHGNDSIEEDDSEMEEEEKNADSDADSDSDRSLPSPNVSDFTIKPIVPKRNKKPSASSASTGDEKTTPFQRVWSEEDELAILKGMIEYKSKKGTDTYADIGGFHDFIKKTVRADVSQNQLKDKIRRLKKKYENNVDKGVSAFTKLHDEKAFRLSKKIWGVETRDSGKPKKKAKVTNSNDQDKGQVNGSLTLGLAARKDKDAKVVGIEENAEQKVDEKHEENVEQRIAEKLDEKHVENDDIWKDYPYLRESLEVEQTLGMPDILKNFLREKLGLIPREKVRDIESKWRKLKQDELQLYLDRIELVKEQTQLALDWM</sequence>
<dbReference type="InterPro" id="IPR007592">
    <property type="entry name" value="GEBP"/>
</dbReference>
<feature type="compositionally biased region" description="Acidic residues" evidence="2">
    <location>
        <begin position="46"/>
        <end position="67"/>
    </location>
</feature>
<gene>
    <name evidence="4" type="ORF">SLEP1_g22733</name>
</gene>
<feature type="compositionally biased region" description="Basic and acidic residues" evidence="2">
    <location>
        <begin position="34"/>
        <end position="45"/>
    </location>
</feature>
<dbReference type="Pfam" id="PF04504">
    <property type="entry name" value="GeBP-like_DBD"/>
    <property type="match status" value="1"/>
</dbReference>
<dbReference type="PANTHER" id="PTHR31662:SF98">
    <property type="entry name" value="STOREKEEPER PROTEIN-LIKE"/>
    <property type="match status" value="1"/>
</dbReference>
<evidence type="ECO:0000259" key="3">
    <source>
        <dbReference type="Pfam" id="PF04504"/>
    </source>
</evidence>
<name>A0AAV5JG79_9ROSI</name>
<reference evidence="4 5" key="1">
    <citation type="journal article" date="2021" name="Commun. Biol.">
        <title>The genome of Shorea leprosula (Dipterocarpaceae) highlights the ecological relevance of drought in aseasonal tropical rainforests.</title>
        <authorList>
            <person name="Ng K.K.S."/>
            <person name="Kobayashi M.J."/>
            <person name="Fawcett J.A."/>
            <person name="Hatakeyama M."/>
            <person name="Paape T."/>
            <person name="Ng C.H."/>
            <person name="Ang C.C."/>
            <person name="Tnah L.H."/>
            <person name="Lee C.T."/>
            <person name="Nishiyama T."/>
            <person name="Sese J."/>
            <person name="O'Brien M.J."/>
            <person name="Copetti D."/>
            <person name="Mohd Noor M.I."/>
            <person name="Ong R.C."/>
            <person name="Putra M."/>
            <person name="Sireger I.Z."/>
            <person name="Indrioko S."/>
            <person name="Kosugi Y."/>
            <person name="Izuno A."/>
            <person name="Isagi Y."/>
            <person name="Lee S.L."/>
            <person name="Shimizu K.K."/>
        </authorList>
    </citation>
    <scope>NUCLEOTIDE SEQUENCE [LARGE SCALE GENOMIC DNA]</scope>
    <source>
        <strain evidence="4">214</strain>
    </source>
</reference>
<feature type="compositionally biased region" description="Polar residues" evidence="2">
    <location>
        <begin position="214"/>
        <end position="228"/>
    </location>
</feature>
<feature type="compositionally biased region" description="Acidic residues" evidence="2">
    <location>
        <begin position="18"/>
        <end position="29"/>
    </location>
</feature>
<evidence type="ECO:0000256" key="2">
    <source>
        <dbReference type="SAM" id="MobiDB-lite"/>
    </source>
</evidence>
<dbReference type="EMBL" id="BPVZ01000034">
    <property type="protein sequence ID" value="GKV11476.1"/>
    <property type="molecule type" value="Genomic_DNA"/>
</dbReference>
<comment type="caution">
    <text evidence="4">The sequence shown here is derived from an EMBL/GenBank/DDBJ whole genome shotgun (WGS) entry which is preliminary data.</text>
</comment>
<dbReference type="Proteomes" id="UP001054252">
    <property type="component" value="Unassembled WGS sequence"/>
</dbReference>
<dbReference type="AlphaFoldDB" id="A0AAV5JG79"/>
<comment type="similarity">
    <text evidence="1">Belongs to the GeBP family.</text>
</comment>
<evidence type="ECO:0000313" key="5">
    <source>
        <dbReference type="Proteomes" id="UP001054252"/>
    </source>
</evidence>
<keyword evidence="5" id="KW-1185">Reference proteome</keyword>
<dbReference type="GO" id="GO:0006355">
    <property type="term" value="P:regulation of DNA-templated transcription"/>
    <property type="evidence" value="ECO:0007669"/>
    <property type="project" value="InterPro"/>
</dbReference>
<feature type="domain" description="Glabrous enhancer-binding protein-like DBD" evidence="3">
    <location>
        <begin position="109"/>
        <end position="199"/>
    </location>
</feature>
<feature type="region of interest" description="Disordered" evidence="2">
    <location>
        <begin position="1"/>
        <end position="111"/>
    </location>
</feature>
<organism evidence="4 5">
    <name type="scientific">Rubroshorea leprosula</name>
    <dbReference type="NCBI Taxonomy" id="152421"/>
    <lineage>
        <taxon>Eukaryota</taxon>
        <taxon>Viridiplantae</taxon>
        <taxon>Streptophyta</taxon>
        <taxon>Embryophyta</taxon>
        <taxon>Tracheophyta</taxon>
        <taxon>Spermatophyta</taxon>
        <taxon>Magnoliopsida</taxon>
        <taxon>eudicotyledons</taxon>
        <taxon>Gunneridae</taxon>
        <taxon>Pentapetalae</taxon>
        <taxon>rosids</taxon>
        <taxon>malvids</taxon>
        <taxon>Malvales</taxon>
        <taxon>Dipterocarpaceae</taxon>
        <taxon>Rubroshorea</taxon>
    </lineage>
</organism>
<dbReference type="InterPro" id="IPR053932">
    <property type="entry name" value="GeBP-like_DBD"/>
</dbReference>
<evidence type="ECO:0000256" key="1">
    <source>
        <dbReference type="ARBA" id="ARBA00010820"/>
    </source>
</evidence>
<proteinExistence type="inferred from homology"/>
<evidence type="ECO:0000313" key="4">
    <source>
        <dbReference type="EMBL" id="GKV11476.1"/>
    </source>
</evidence>
<dbReference type="GO" id="GO:0005634">
    <property type="term" value="C:nucleus"/>
    <property type="evidence" value="ECO:0007669"/>
    <property type="project" value="TreeGrafter"/>
</dbReference>
<accession>A0AAV5JG79</accession>
<feature type="region of interest" description="Disordered" evidence="2">
    <location>
        <begin position="202"/>
        <end position="228"/>
    </location>
</feature>